<dbReference type="EMBL" id="JANJYI010000001">
    <property type="protein sequence ID" value="KAK2663493.1"/>
    <property type="molecule type" value="Genomic_DNA"/>
</dbReference>
<dbReference type="Proteomes" id="UP001280121">
    <property type="component" value="Unassembled WGS sequence"/>
</dbReference>
<evidence type="ECO:0000313" key="2">
    <source>
        <dbReference type="EMBL" id="KAK2663493.1"/>
    </source>
</evidence>
<keyword evidence="3" id="KW-1185">Reference proteome</keyword>
<dbReference type="AlphaFoldDB" id="A0AAE0CUL8"/>
<feature type="domain" description="Reverse transcriptase" evidence="1">
    <location>
        <begin position="63"/>
        <end position="148"/>
    </location>
</feature>
<protein>
    <recommendedName>
        <fullName evidence="1">Reverse transcriptase domain-containing protein</fullName>
    </recommendedName>
</protein>
<dbReference type="PANTHER" id="PTHR46890:SF48">
    <property type="entry name" value="RNA-DIRECTED DNA POLYMERASE"/>
    <property type="match status" value="1"/>
</dbReference>
<dbReference type="InterPro" id="IPR000477">
    <property type="entry name" value="RT_dom"/>
</dbReference>
<dbReference type="InterPro" id="IPR052343">
    <property type="entry name" value="Retrotransposon-Effector_Assoc"/>
</dbReference>
<gene>
    <name evidence="2" type="ORF">Ddye_002067</name>
</gene>
<dbReference type="Pfam" id="PF00078">
    <property type="entry name" value="RVT_1"/>
    <property type="match status" value="1"/>
</dbReference>
<evidence type="ECO:0000259" key="1">
    <source>
        <dbReference type="Pfam" id="PF00078"/>
    </source>
</evidence>
<proteinExistence type="predicted"/>
<name>A0AAE0CUL8_9ROSI</name>
<organism evidence="2 3">
    <name type="scientific">Dipteronia dyeriana</name>
    <dbReference type="NCBI Taxonomy" id="168575"/>
    <lineage>
        <taxon>Eukaryota</taxon>
        <taxon>Viridiplantae</taxon>
        <taxon>Streptophyta</taxon>
        <taxon>Embryophyta</taxon>
        <taxon>Tracheophyta</taxon>
        <taxon>Spermatophyta</taxon>
        <taxon>Magnoliopsida</taxon>
        <taxon>eudicotyledons</taxon>
        <taxon>Gunneridae</taxon>
        <taxon>Pentapetalae</taxon>
        <taxon>rosids</taxon>
        <taxon>malvids</taxon>
        <taxon>Sapindales</taxon>
        <taxon>Sapindaceae</taxon>
        <taxon>Hippocastanoideae</taxon>
        <taxon>Acereae</taxon>
        <taxon>Dipteronia</taxon>
    </lineage>
</organism>
<evidence type="ECO:0000313" key="3">
    <source>
        <dbReference type="Proteomes" id="UP001280121"/>
    </source>
</evidence>
<dbReference type="PANTHER" id="PTHR46890">
    <property type="entry name" value="NON-LTR RETROLELEMENT REVERSE TRANSCRIPTASE-LIKE PROTEIN-RELATED"/>
    <property type="match status" value="1"/>
</dbReference>
<reference evidence="2" key="1">
    <citation type="journal article" date="2023" name="Plant J.">
        <title>Genome sequences and population genomics provide insights into the demographic history, inbreeding, and mutation load of two 'living fossil' tree species of Dipteronia.</title>
        <authorList>
            <person name="Feng Y."/>
            <person name="Comes H.P."/>
            <person name="Chen J."/>
            <person name="Zhu S."/>
            <person name="Lu R."/>
            <person name="Zhang X."/>
            <person name="Li P."/>
            <person name="Qiu J."/>
            <person name="Olsen K.M."/>
            <person name="Qiu Y."/>
        </authorList>
    </citation>
    <scope>NUCLEOTIDE SEQUENCE</scope>
    <source>
        <strain evidence="2">KIB01</strain>
    </source>
</reference>
<comment type="caution">
    <text evidence="2">The sequence shown here is derived from an EMBL/GenBank/DDBJ whole genome shotgun (WGS) entry which is preliminary data.</text>
</comment>
<accession>A0AAE0CUL8</accession>
<sequence length="238" mass="27035">MNPIKAPRSDSLPAIFYQRYWNMVGKYVTNVCLNVLNNRASMEKINNTIISLILKVPNLRRITEYRPISLCNVIYKAIAKATTKRLKHVLGRIISETQCVFVPGRLITDNTIVSFECIHGLKRRKRKWRSMAIKLDMAKAYDMVEWPFSGGDDTENRILGEMGFAPGFGREPKKTKEGFIGAPGKRCADLKLKEVWASMTWKPLIKLSSPSNVGEFSKIPTLLLPRFAKFVISRIGIS</sequence>